<gene>
    <name evidence="3" type="ordered locus">Tmar_0409</name>
</gene>
<evidence type="ECO:0000313" key="3">
    <source>
        <dbReference type="EMBL" id="ADU50530.1"/>
    </source>
</evidence>
<keyword evidence="2" id="KW-0472">Membrane</keyword>
<name>E6SGI4_THEM7</name>
<dbReference type="KEGG" id="tmr:Tmar_0409"/>
<reference evidence="4" key="2">
    <citation type="journal article" date="2010" name="Stand. Genomic Sci.">
        <title>Complete genome sequence of Thermaerobacter marianensis type strain (7p75aT).</title>
        <authorList>
            <person name="Han C."/>
            <person name="Gu W."/>
            <person name="Zhang X."/>
            <person name="Lapidus A."/>
            <person name="Nolan M."/>
            <person name="Copeland A."/>
            <person name="Lucas S."/>
            <person name="Glavina Del Rio T."/>
            <person name="Tice H."/>
            <person name="Cheng J."/>
            <person name="Tapia R."/>
            <person name="Goodwin L."/>
            <person name="Pitluck S."/>
            <person name="Pagani I."/>
            <person name="Ivanova N."/>
            <person name="Mavromatis K."/>
            <person name="Mikhailova N."/>
            <person name="Pati A."/>
            <person name="Chen A."/>
            <person name="Palaniappan K."/>
            <person name="Land M."/>
            <person name="Hauser L."/>
            <person name="Chang Y."/>
            <person name="Jeffries C."/>
            <person name="Schneider S."/>
            <person name="Rohde M."/>
            <person name="Goker M."/>
            <person name="Pukall R."/>
            <person name="Woyke T."/>
            <person name="Bristow J."/>
            <person name="Eisen J."/>
            <person name="Markowitz V."/>
            <person name="Hugenholtz P."/>
            <person name="Kyrpides N."/>
            <person name="Klenk H."/>
            <person name="Detter J."/>
        </authorList>
    </citation>
    <scope>NUCLEOTIDE SEQUENCE [LARGE SCALE GENOMIC DNA]</scope>
    <source>
        <strain evidence="4">ATCC 700841 / DSM 12885 / JCM 10246 / 7p75a</strain>
    </source>
</reference>
<evidence type="ECO:0000256" key="1">
    <source>
        <dbReference type="SAM" id="MobiDB-lite"/>
    </source>
</evidence>
<organism evidence="3 4">
    <name type="scientific">Thermaerobacter marianensis (strain ATCC 700841 / DSM 12885 / JCM 10246 / 7p75a)</name>
    <dbReference type="NCBI Taxonomy" id="644966"/>
    <lineage>
        <taxon>Bacteria</taxon>
        <taxon>Bacillati</taxon>
        <taxon>Bacillota</taxon>
        <taxon>Clostridia</taxon>
        <taxon>Eubacteriales</taxon>
        <taxon>Clostridiales Family XVII. Incertae Sedis</taxon>
        <taxon>Thermaerobacter</taxon>
    </lineage>
</organism>
<sequence length="77" mass="7743">MSVIPGLPWYLASHWTSGGQVPKAFFLIMILVTYGLIALLGIGAYRLLRGGPAGTGGGDEGPGGRVGGRDGSAGRSG</sequence>
<feature type="region of interest" description="Disordered" evidence="1">
    <location>
        <begin position="53"/>
        <end position="77"/>
    </location>
</feature>
<reference evidence="3 4" key="1">
    <citation type="journal article" date="2010" name="Stand. Genomic Sci.">
        <title>Complete genome sequence of Thermaerobacter marianensis type strain (7p75a).</title>
        <authorList>
            <person name="Han C."/>
            <person name="Gu W."/>
            <person name="Zhang X."/>
            <person name="Lapidus A."/>
            <person name="Nolan M."/>
            <person name="Copeland A."/>
            <person name="Lucas S."/>
            <person name="Del Rio T.G."/>
            <person name="Tice H."/>
            <person name="Cheng J.F."/>
            <person name="Tapia R."/>
            <person name="Goodwin L."/>
            <person name="Pitluck S."/>
            <person name="Pagani I."/>
            <person name="Ivanova N."/>
            <person name="Mavromatis K."/>
            <person name="Mikhailova N."/>
            <person name="Pati A."/>
            <person name="Chen A."/>
            <person name="Palaniappan K."/>
            <person name="Land M."/>
            <person name="Hauser L."/>
            <person name="Chang Y.J."/>
            <person name="Jeffries C.D."/>
            <person name="Schneider S."/>
            <person name="Rohde M."/>
            <person name="Goker M."/>
            <person name="Pukall R."/>
            <person name="Woyke T."/>
            <person name="Bristow J."/>
            <person name="Eisen J.A."/>
            <person name="Markowitz V."/>
            <person name="Hugenholtz P."/>
            <person name="Kyrpides N.C."/>
            <person name="Klenk H.P."/>
            <person name="Detter J.C."/>
        </authorList>
    </citation>
    <scope>NUCLEOTIDE SEQUENCE [LARGE SCALE GENOMIC DNA]</scope>
    <source>
        <strain evidence="4">ATCC 700841 / DSM 12885 / JCM 10246 / 7p75a</strain>
    </source>
</reference>
<feature type="transmembrane region" description="Helical" evidence="2">
    <location>
        <begin position="24"/>
        <end position="45"/>
    </location>
</feature>
<dbReference type="Proteomes" id="UP000008915">
    <property type="component" value="Chromosome"/>
</dbReference>
<dbReference type="AlphaFoldDB" id="E6SGI4"/>
<keyword evidence="2" id="KW-0812">Transmembrane</keyword>
<keyword evidence="2" id="KW-1133">Transmembrane helix</keyword>
<protein>
    <submittedName>
        <fullName evidence="3">Uncharacterized protein</fullName>
    </submittedName>
</protein>
<proteinExistence type="predicted"/>
<dbReference type="EMBL" id="CP002344">
    <property type="protein sequence ID" value="ADU50530.1"/>
    <property type="molecule type" value="Genomic_DNA"/>
</dbReference>
<evidence type="ECO:0000256" key="2">
    <source>
        <dbReference type="SAM" id="Phobius"/>
    </source>
</evidence>
<accession>E6SGI4</accession>
<keyword evidence="4" id="KW-1185">Reference proteome</keyword>
<dbReference type="HOGENOM" id="CLU_198429_0_0_9"/>
<dbReference type="RefSeq" id="WP_013494835.1">
    <property type="nucleotide sequence ID" value="NC_014831.1"/>
</dbReference>
<evidence type="ECO:0000313" key="4">
    <source>
        <dbReference type="Proteomes" id="UP000008915"/>
    </source>
</evidence>